<dbReference type="Proteomes" id="UP001595848">
    <property type="component" value="Unassembled WGS sequence"/>
</dbReference>
<feature type="region of interest" description="Disordered" evidence="4">
    <location>
        <begin position="525"/>
        <end position="545"/>
    </location>
</feature>
<evidence type="ECO:0000313" key="9">
    <source>
        <dbReference type="Proteomes" id="UP001595848"/>
    </source>
</evidence>
<keyword evidence="5" id="KW-0812">Transmembrane</keyword>
<comment type="caution">
    <text evidence="8">The sequence shown here is derived from an EMBL/GenBank/DDBJ whole genome shotgun (WGS) entry which is preliminary data.</text>
</comment>
<evidence type="ECO:0000313" key="8">
    <source>
        <dbReference type="EMBL" id="MFC4202352.1"/>
    </source>
</evidence>
<evidence type="ECO:0000259" key="6">
    <source>
        <dbReference type="PROSITE" id="PS50111"/>
    </source>
</evidence>
<dbReference type="CDD" id="cd11386">
    <property type="entry name" value="MCP_signal"/>
    <property type="match status" value="1"/>
</dbReference>
<dbReference type="InterPro" id="IPR004089">
    <property type="entry name" value="MCPsignal_dom"/>
</dbReference>
<dbReference type="Pfam" id="PF12729">
    <property type="entry name" value="4HB_MCP_1"/>
    <property type="match status" value="1"/>
</dbReference>
<keyword evidence="1" id="KW-0488">Methylation</keyword>
<keyword evidence="5" id="KW-1133">Transmembrane helix</keyword>
<evidence type="ECO:0000256" key="5">
    <source>
        <dbReference type="SAM" id="Phobius"/>
    </source>
</evidence>
<dbReference type="Pfam" id="PF00015">
    <property type="entry name" value="MCPsignal"/>
    <property type="match status" value="1"/>
</dbReference>
<dbReference type="InterPro" id="IPR024478">
    <property type="entry name" value="HlyB_4HB_MCP"/>
</dbReference>
<reference evidence="9" key="1">
    <citation type="journal article" date="2019" name="Int. J. Syst. Evol. Microbiol.">
        <title>The Global Catalogue of Microorganisms (GCM) 10K type strain sequencing project: providing services to taxonomists for standard genome sequencing and annotation.</title>
        <authorList>
            <consortium name="The Broad Institute Genomics Platform"/>
            <consortium name="The Broad Institute Genome Sequencing Center for Infectious Disease"/>
            <person name="Wu L."/>
            <person name="Ma J."/>
        </authorList>
    </citation>
    <scope>NUCLEOTIDE SEQUENCE [LARGE SCALE GENOMIC DNA]</scope>
    <source>
        <strain evidence="9">LMG 24813</strain>
    </source>
</reference>
<dbReference type="SMART" id="SM00304">
    <property type="entry name" value="HAMP"/>
    <property type="match status" value="1"/>
</dbReference>
<name>A0ABV8P1R8_9BURK</name>
<keyword evidence="9" id="KW-1185">Reference proteome</keyword>
<dbReference type="PROSITE" id="PS50885">
    <property type="entry name" value="HAMP"/>
    <property type="match status" value="1"/>
</dbReference>
<keyword evidence="3" id="KW-0807">Transducer</keyword>
<evidence type="ECO:0000256" key="3">
    <source>
        <dbReference type="PROSITE-ProRule" id="PRU00284"/>
    </source>
</evidence>
<dbReference type="PROSITE" id="PS50111">
    <property type="entry name" value="CHEMOTAXIS_TRANSDUC_2"/>
    <property type="match status" value="1"/>
</dbReference>
<dbReference type="Pfam" id="PF00672">
    <property type="entry name" value="HAMP"/>
    <property type="match status" value="1"/>
</dbReference>
<dbReference type="InterPro" id="IPR051310">
    <property type="entry name" value="MCP_chemotaxis"/>
</dbReference>
<evidence type="ECO:0000259" key="7">
    <source>
        <dbReference type="PROSITE" id="PS50885"/>
    </source>
</evidence>
<feature type="domain" description="HAMP" evidence="7">
    <location>
        <begin position="210"/>
        <end position="262"/>
    </location>
</feature>
<protein>
    <submittedName>
        <fullName evidence="8">Methyl-accepting chemotaxis protein</fullName>
    </submittedName>
</protein>
<accession>A0ABV8P1R8</accession>
<dbReference type="PANTHER" id="PTHR43531">
    <property type="entry name" value="PROTEIN ICFG"/>
    <property type="match status" value="1"/>
</dbReference>
<dbReference type="CDD" id="cd06225">
    <property type="entry name" value="HAMP"/>
    <property type="match status" value="1"/>
</dbReference>
<evidence type="ECO:0000256" key="2">
    <source>
        <dbReference type="ARBA" id="ARBA00029447"/>
    </source>
</evidence>
<feature type="domain" description="Methyl-accepting transducer" evidence="6">
    <location>
        <begin position="267"/>
        <end position="496"/>
    </location>
</feature>
<organism evidence="8 9">
    <name type="scientific">Candidimonas humi</name>
    <dbReference type="NCBI Taxonomy" id="683355"/>
    <lineage>
        <taxon>Bacteria</taxon>
        <taxon>Pseudomonadati</taxon>
        <taxon>Pseudomonadota</taxon>
        <taxon>Betaproteobacteria</taxon>
        <taxon>Burkholderiales</taxon>
        <taxon>Alcaligenaceae</taxon>
        <taxon>Candidimonas</taxon>
    </lineage>
</organism>
<comment type="similarity">
    <text evidence="2">Belongs to the methyl-accepting chemotaxis (MCP) protein family.</text>
</comment>
<dbReference type="PANTHER" id="PTHR43531:SF14">
    <property type="entry name" value="METHYL-ACCEPTING CHEMOTAXIS PROTEIN I-RELATED"/>
    <property type="match status" value="1"/>
</dbReference>
<feature type="transmembrane region" description="Helical" evidence="5">
    <location>
        <begin position="6"/>
        <end position="30"/>
    </location>
</feature>
<gene>
    <name evidence="8" type="ORF">ACFOY1_15455</name>
</gene>
<sequence>MNNSRISTRLAASFGFVLLLILILAGVGIWRMETASAFMKNIIQVRFGTERAMTEWNKLTSMNALRTIAAAKAGNAQTEAYFKDQMQATSVRISELQKQVTSRITDPGAKTMLAAVGQKRAAYVGARAAAMKAKSAGDLDAARQFFDKDMTGYLEAYVGSVDALLAYEKRLIDKNMQEQLSDNRAGMLLVAGVAALAILAGLIFAWLITRSIVRPLRRAVGLAQTVSSRDLSATIEDGGRDETGQLLSALKQMNESLTSVVQEVRSGADAIAGASGQIAAGNADLSSRTEEQASSLAETAATMEQLTATVRQNSDNAQQASHLAVSAAEVAVKGGEAVSRVVRAMGAIDDSAHKVADIIGVIDSIAFQTNILALNAAVEAARAGEQGRGFAVVATEVRALAQRSAAAAKEIKALIDLSVSSTAEGNALVAEAGTAMSETVDSIQRVTSIVGEISSASREQAVGIEQVHRALEQMDQVTQQNAALVEQASAASGSLREQASGLASLMATFKLASAPKLRQAAYAESPAPAAELPRPPSLALASPTM</sequence>
<proteinExistence type="inferred from homology"/>
<dbReference type="InterPro" id="IPR047347">
    <property type="entry name" value="YvaQ-like_sensor"/>
</dbReference>
<dbReference type="CDD" id="cd19411">
    <property type="entry name" value="MCP2201-like_sensor"/>
    <property type="match status" value="1"/>
</dbReference>
<keyword evidence="5" id="KW-0472">Membrane</keyword>
<feature type="transmembrane region" description="Helical" evidence="5">
    <location>
        <begin position="185"/>
        <end position="208"/>
    </location>
</feature>
<dbReference type="RefSeq" id="WP_217966088.1">
    <property type="nucleotide sequence ID" value="NZ_JAHTBN010000010.1"/>
</dbReference>
<dbReference type="EMBL" id="JBHSBV010000005">
    <property type="protein sequence ID" value="MFC4202352.1"/>
    <property type="molecule type" value="Genomic_DNA"/>
</dbReference>
<evidence type="ECO:0000256" key="4">
    <source>
        <dbReference type="SAM" id="MobiDB-lite"/>
    </source>
</evidence>
<evidence type="ECO:0000256" key="1">
    <source>
        <dbReference type="ARBA" id="ARBA00022481"/>
    </source>
</evidence>
<dbReference type="SMART" id="SM00283">
    <property type="entry name" value="MA"/>
    <property type="match status" value="1"/>
</dbReference>
<dbReference type="InterPro" id="IPR003660">
    <property type="entry name" value="HAMP_dom"/>
</dbReference>